<proteinExistence type="predicted"/>
<organism evidence="1 2">
    <name type="scientific">Salegentibacter echinorum</name>
    <dbReference type="NCBI Taxonomy" id="1073325"/>
    <lineage>
        <taxon>Bacteria</taxon>
        <taxon>Pseudomonadati</taxon>
        <taxon>Bacteroidota</taxon>
        <taxon>Flavobacteriia</taxon>
        <taxon>Flavobacteriales</taxon>
        <taxon>Flavobacteriaceae</taxon>
        <taxon>Salegentibacter</taxon>
    </lineage>
</organism>
<dbReference type="STRING" id="1073325.SAMN05444483_1168"/>
<keyword evidence="2" id="KW-1185">Reference proteome</keyword>
<protein>
    <recommendedName>
        <fullName evidence="3">Addiction module component</fullName>
    </recommendedName>
</protein>
<evidence type="ECO:0008006" key="3">
    <source>
        <dbReference type="Google" id="ProtNLM"/>
    </source>
</evidence>
<sequence>MDIQTLKYEIIESITKTNDNSLLKTLKSIIDSKSNAKETWYDELSKEEIQSINRGLEDHEKGEVLTSKEFWS</sequence>
<name>A0A1M5KQW7_SALEC</name>
<dbReference type="EMBL" id="FQVT01000016">
    <property type="protein sequence ID" value="SHG55158.1"/>
    <property type="molecule type" value="Genomic_DNA"/>
</dbReference>
<dbReference type="RefSeq" id="WP_072881254.1">
    <property type="nucleotide sequence ID" value="NZ_FQVT01000016.1"/>
</dbReference>
<evidence type="ECO:0000313" key="2">
    <source>
        <dbReference type="Proteomes" id="UP000183945"/>
    </source>
</evidence>
<evidence type="ECO:0000313" key="1">
    <source>
        <dbReference type="EMBL" id="SHG55158.1"/>
    </source>
</evidence>
<reference evidence="2" key="1">
    <citation type="submission" date="2016-11" db="EMBL/GenBank/DDBJ databases">
        <authorList>
            <person name="Varghese N."/>
            <person name="Submissions S."/>
        </authorList>
    </citation>
    <scope>NUCLEOTIDE SEQUENCE [LARGE SCALE GENOMIC DNA]</scope>
    <source>
        <strain evidence="2">DSM 24579</strain>
    </source>
</reference>
<dbReference type="Proteomes" id="UP000183945">
    <property type="component" value="Unassembled WGS sequence"/>
</dbReference>
<dbReference type="OrthoDB" id="982589at2"/>
<gene>
    <name evidence="1" type="ORF">SAMN05444483_1168</name>
</gene>
<dbReference type="AlphaFoldDB" id="A0A1M5KQW7"/>
<accession>A0A1M5KQW7</accession>